<reference evidence="2 3" key="1">
    <citation type="submission" date="2023-01" db="EMBL/GenBank/DDBJ databases">
        <authorList>
            <person name="Kreplak J."/>
        </authorList>
    </citation>
    <scope>NUCLEOTIDE SEQUENCE [LARGE SCALE GENOMIC DNA]</scope>
</reference>
<feature type="region of interest" description="Disordered" evidence="1">
    <location>
        <begin position="271"/>
        <end position="290"/>
    </location>
</feature>
<organism evidence="2 3">
    <name type="scientific">Vicia faba</name>
    <name type="common">Broad bean</name>
    <name type="synonym">Faba vulgaris</name>
    <dbReference type="NCBI Taxonomy" id="3906"/>
    <lineage>
        <taxon>Eukaryota</taxon>
        <taxon>Viridiplantae</taxon>
        <taxon>Streptophyta</taxon>
        <taxon>Embryophyta</taxon>
        <taxon>Tracheophyta</taxon>
        <taxon>Spermatophyta</taxon>
        <taxon>Magnoliopsida</taxon>
        <taxon>eudicotyledons</taxon>
        <taxon>Gunneridae</taxon>
        <taxon>Pentapetalae</taxon>
        <taxon>rosids</taxon>
        <taxon>fabids</taxon>
        <taxon>Fabales</taxon>
        <taxon>Fabaceae</taxon>
        <taxon>Papilionoideae</taxon>
        <taxon>50 kb inversion clade</taxon>
        <taxon>NPAAA clade</taxon>
        <taxon>Hologalegina</taxon>
        <taxon>IRL clade</taxon>
        <taxon>Fabeae</taxon>
        <taxon>Vicia</taxon>
    </lineage>
</organism>
<evidence type="ECO:0000256" key="1">
    <source>
        <dbReference type="SAM" id="MobiDB-lite"/>
    </source>
</evidence>
<feature type="compositionally biased region" description="Basic residues" evidence="1">
    <location>
        <begin position="347"/>
        <end position="364"/>
    </location>
</feature>
<feature type="region of interest" description="Disordered" evidence="1">
    <location>
        <begin position="326"/>
        <end position="364"/>
    </location>
</feature>
<protein>
    <submittedName>
        <fullName evidence="2">Uncharacterized protein</fullName>
    </submittedName>
</protein>
<feature type="region of interest" description="Disordered" evidence="1">
    <location>
        <begin position="164"/>
        <end position="264"/>
    </location>
</feature>
<feature type="region of interest" description="Disordered" evidence="1">
    <location>
        <begin position="103"/>
        <end position="127"/>
    </location>
</feature>
<dbReference type="Proteomes" id="UP001157006">
    <property type="component" value="Chromosome 1S"/>
</dbReference>
<proteinExistence type="predicted"/>
<dbReference type="AlphaFoldDB" id="A0AAV0ZB50"/>
<dbReference type="EMBL" id="OX451735">
    <property type="protein sequence ID" value="CAI8595424.1"/>
    <property type="molecule type" value="Genomic_DNA"/>
</dbReference>
<feature type="compositionally biased region" description="Low complexity" evidence="1">
    <location>
        <begin position="188"/>
        <end position="197"/>
    </location>
</feature>
<feature type="compositionally biased region" description="Low complexity" evidence="1">
    <location>
        <begin position="275"/>
        <end position="287"/>
    </location>
</feature>
<feature type="compositionally biased region" description="Low complexity" evidence="1">
    <location>
        <begin position="103"/>
        <end position="124"/>
    </location>
</feature>
<dbReference type="PANTHER" id="PTHR31722:SF0">
    <property type="entry name" value="OS06G0675200 PROTEIN"/>
    <property type="match status" value="1"/>
</dbReference>
<dbReference type="PANTHER" id="PTHR31722">
    <property type="entry name" value="OS06G0675200 PROTEIN"/>
    <property type="match status" value="1"/>
</dbReference>
<gene>
    <name evidence="2" type="ORF">VFH_I190440</name>
</gene>
<feature type="compositionally biased region" description="Basic and acidic residues" evidence="1">
    <location>
        <begin position="172"/>
        <end position="187"/>
    </location>
</feature>
<accession>A0AAV0ZB50</accession>
<feature type="compositionally biased region" description="Polar residues" evidence="1">
    <location>
        <begin position="330"/>
        <end position="346"/>
    </location>
</feature>
<evidence type="ECO:0000313" key="2">
    <source>
        <dbReference type="EMBL" id="CAI8595424.1"/>
    </source>
</evidence>
<keyword evidence="3" id="KW-1185">Reference proteome</keyword>
<name>A0AAV0ZB50_VICFA</name>
<sequence>MASACINNIGMSPEPFFSWDPEPDFEFRLQDPVTMLPADQLFSDGKLVPLHFKTTTSISATTSPIKATTASITTSDPILFSPKAPRCSSRWKDLLGLKKLYNNSTNTTTTTSTTKTTSSSPSSKSFKHLLNRNTKTTSSSDNNSLSLPLLRDSDNESLSISSRLSLSSSSSSHDHDDLPRLSLDSEKPNPISIHRNPNPNPNPNTNPRIRLVKPRAGSFDGNKPDHHHHNNNNNHRSGRSPIRMESSTTQGCRGASVDSPRLNSSGKIVFQSLERSSSSPGSFTGGPRFKHRGMERSYSANVRVTPVLNVPVCSLRGGSKSGSVFGFGQLFSSPQKRESSTGANSKNHQHQHQHSVRHQQHKHP</sequence>
<evidence type="ECO:0000313" key="3">
    <source>
        <dbReference type="Proteomes" id="UP001157006"/>
    </source>
</evidence>